<gene>
    <name evidence="1" type="ORF">N5D93_03185</name>
</gene>
<dbReference type="EMBL" id="JAOCDZ010000001">
    <property type="protein sequence ID" value="MDH0734795.1"/>
    <property type="molecule type" value="Genomic_DNA"/>
</dbReference>
<comment type="caution">
    <text evidence="1">The sequence shown here is derived from an EMBL/GenBank/DDBJ whole genome shotgun (WGS) entry which is preliminary data.</text>
</comment>
<dbReference type="RefSeq" id="WP_279993786.1">
    <property type="nucleotide sequence ID" value="NZ_JAOCDZ010000001.1"/>
</dbReference>
<dbReference type="AlphaFoldDB" id="A0AA42IT79"/>
<dbReference type="Proteomes" id="UP001161094">
    <property type="component" value="Unassembled WGS sequence"/>
</dbReference>
<accession>A0AA42IT79</accession>
<name>A0AA42IT79_9BURK</name>
<sequence length="98" mass="11066">MDTTPITSALTVIDESAILPRIEDLELAQADGELTDAQRHELTELRGLVEQLHDFSSDDYFSPNLYRSDVRVPPGPAVDYRWVKFDGRQYLAIATEEA</sequence>
<evidence type="ECO:0000313" key="2">
    <source>
        <dbReference type="Proteomes" id="UP001161094"/>
    </source>
</evidence>
<proteinExistence type="predicted"/>
<protein>
    <submittedName>
        <fullName evidence="1">Uncharacterized protein</fullName>
    </submittedName>
</protein>
<evidence type="ECO:0000313" key="1">
    <source>
        <dbReference type="EMBL" id="MDH0734795.1"/>
    </source>
</evidence>
<organism evidence="1 2">
    <name type="scientific">Achromobacter spanius</name>
    <dbReference type="NCBI Taxonomy" id="217203"/>
    <lineage>
        <taxon>Bacteria</taxon>
        <taxon>Pseudomonadati</taxon>
        <taxon>Pseudomonadota</taxon>
        <taxon>Betaproteobacteria</taxon>
        <taxon>Burkholderiales</taxon>
        <taxon>Alcaligenaceae</taxon>
        <taxon>Achromobacter</taxon>
    </lineage>
</organism>
<reference evidence="1" key="1">
    <citation type="submission" date="2022-09" db="EMBL/GenBank/DDBJ databases">
        <title>Intensive care unit water sources are persistently colonized with multi-drug resistant bacteria and are the site of extensive horizontal gene transfer of antibiotic resistance genes.</title>
        <authorList>
            <person name="Diorio-Toth L."/>
        </authorList>
    </citation>
    <scope>NUCLEOTIDE SEQUENCE</scope>
    <source>
        <strain evidence="1">GD03843</strain>
    </source>
</reference>